<evidence type="ECO:0000259" key="1">
    <source>
        <dbReference type="Pfam" id="PF00078"/>
    </source>
</evidence>
<dbReference type="Pfam" id="PF00078">
    <property type="entry name" value="RVT_1"/>
    <property type="match status" value="1"/>
</dbReference>
<dbReference type="SUPFAM" id="SSF56672">
    <property type="entry name" value="DNA/RNA polymerases"/>
    <property type="match status" value="1"/>
</dbReference>
<reference evidence="2" key="1">
    <citation type="submission" date="2020-07" db="EMBL/GenBank/DDBJ databases">
        <authorList>
            <person name="Ferguson B K."/>
        </authorList>
    </citation>
    <scope>NUCLEOTIDE SEQUENCE</scope>
    <source>
        <strain evidence="2">L06</strain>
    </source>
</reference>
<dbReference type="PANTHER" id="PTHR19446">
    <property type="entry name" value="REVERSE TRANSCRIPTASES"/>
    <property type="match status" value="1"/>
</dbReference>
<gene>
    <name evidence="2" type="ORF">BBRV_LOCUS59407</name>
</gene>
<feature type="domain" description="Reverse transcriptase" evidence="1">
    <location>
        <begin position="179"/>
        <end position="273"/>
    </location>
</feature>
<proteinExistence type="predicted"/>
<dbReference type="AlphaFoldDB" id="A0A6V7JW55"/>
<organism evidence="2">
    <name type="scientific">Bracon brevicornis</name>
    <dbReference type="NCBI Taxonomy" id="1563983"/>
    <lineage>
        <taxon>Eukaryota</taxon>
        <taxon>Metazoa</taxon>
        <taxon>Ecdysozoa</taxon>
        <taxon>Arthropoda</taxon>
        <taxon>Hexapoda</taxon>
        <taxon>Insecta</taxon>
        <taxon>Pterygota</taxon>
        <taxon>Neoptera</taxon>
        <taxon>Endopterygota</taxon>
        <taxon>Hymenoptera</taxon>
        <taxon>Apocrita</taxon>
        <taxon>Ichneumonoidea</taxon>
        <taxon>Braconidae</taxon>
        <taxon>Braconinae</taxon>
        <taxon>Bracon</taxon>
    </lineage>
</organism>
<accession>A0A6V7JW55</accession>
<dbReference type="GO" id="GO:0071897">
    <property type="term" value="P:DNA biosynthetic process"/>
    <property type="evidence" value="ECO:0007669"/>
    <property type="project" value="UniProtKB-ARBA"/>
</dbReference>
<dbReference type="InterPro" id="IPR043502">
    <property type="entry name" value="DNA/RNA_pol_sf"/>
</dbReference>
<sequence>MNMMNTDQHIIQRSECNLNEAHSTNNGTIISNPTDQLNVIGAYFETINAPRYLSIGTRIQEFIIDKTKELKEKFTNERQNEITITQFSETNKSIEPSAESETCSHFCNQHQIDKIINKLPNKTSFGIDKIPNVILKRLPSKITHDYTILLNNCINHSYFPSTWKTAKILPLLKNDKPPNKPSSYRPISLLPTITKVYEAIINNAIVSNCDKNNIIPNTQFGFRRKHSTTHAINKLLSDLNIELSQNKLVGATLIDLEKAFDTVWHNGLIYKLMKKNPYIPHKINIHHININI</sequence>
<evidence type="ECO:0000313" key="2">
    <source>
        <dbReference type="EMBL" id="CAD1554449.1"/>
    </source>
</evidence>
<dbReference type="EMBL" id="CADCXW020000020">
    <property type="protein sequence ID" value="CAD1554449.1"/>
    <property type="molecule type" value="Genomic_DNA"/>
</dbReference>
<protein>
    <recommendedName>
        <fullName evidence="1">Reverse transcriptase domain-containing protein</fullName>
    </recommendedName>
</protein>
<dbReference type="InterPro" id="IPR000477">
    <property type="entry name" value="RT_dom"/>
</dbReference>
<name>A0A6V7JW55_9HYME</name>